<dbReference type="KEGG" id="rhy:RD110_10650"/>
<sequence length="253" mass="27798">MTERIWDKFLTEQDKAVFKASGYGALAAWGKRPALLVIDVSYAFAGEEPMPILESIKKWRTACGEDGWEAMPVLQKLIEVSRAKGIPVIYTTGTSRADGWTAGSWAWKNGRRKEAPPKTALGLDGNTIVEEIKPGPRDLVLRKEKPSGFYGTPLESYLQLLGCDSIIVTGTTTSGCVRATVLDAFSLNFRSTVVEDACFDRSQASHAINLCDMNAKYANVLHSNQVLDHLASYPEGQFDLPTGEGIDTNTVWY</sequence>
<evidence type="ECO:0000256" key="1">
    <source>
        <dbReference type="ARBA" id="ARBA00022801"/>
    </source>
</evidence>
<keyword evidence="1 3" id="KW-0378">Hydrolase</keyword>
<dbReference type="SUPFAM" id="SSF52499">
    <property type="entry name" value="Isochorismatase-like hydrolases"/>
    <property type="match status" value="1"/>
</dbReference>
<evidence type="ECO:0000259" key="2">
    <source>
        <dbReference type="Pfam" id="PF00857"/>
    </source>
</evidence>
<gene>
    <name evidence="3" type="ORF">RD110_10650</name>
</gene>
<evidence type="ECO:0000313" key="4">
    <source>
        <dbReference type="Proteomes" id="UP000186609"/>
    </source>
</evidence>
<evidence type="ECO:0000313" key="3">
    <source>
        <dbReference type="EMBL" id="APW37588.1"/>
    </source>
</evidence>
<dbReference type="InterPro" id="IPR000868">
    <property type="entry name" value="Isochorismatase-like_dom"/>
</dbReference>
<dbReference type="Proteomes" id="UP000186609">
    <property type="component" value="Chromosome"/>
</dbReference>
<protein>
    <submittedName>
        <fullName evidence="3">Hydrolase</fullName>
    </submittedName>
</protein>
<dbReference type="OrthoDB" id="5360912at2"/>
<feature type="domain" description="Isochorismatase-like" evidence="2">
    <location>
        <begin position="34"/>
        <end position="224"/>
    </location>
</feature>
<dbReference type="Pfam" id="PF00857">
    <property type="entry name" value="Isochorismatase"/>
    <property type="match status" value="1"/>
</dbReference>
<dbReference type="EMBL" id="CP019236">
    <property type="protein sequence ID" value="APW37588.1"/>
    <property type="molecule type" value="Genomic_DNA"/>
</dbReference>
<dbReference type="GO" id="GO:0016787">
    <property type="term" value="F:hydrolase activity"/>
    <property type="evidence" value="ECO:0007669"/>
    <property type="project" value="UniProtKB-KW"/>
</dbReference>
<dbReference type="STRING" id="1842727.RD110_10650"/>
<dbReference type="PANTHER" id="PTHR43540">
    <property type="entry name" value="PEROXYUREIDOACRYLATE/UREIDOACRYLATE AMIDOHYDROLASE-RELATED"/>
    <property type="match status" value="1"/>
</dbReference>
<dbReference type="InterPro" id="IPR050272">
    <property type="entry name" value="Isochorismatase-like_hydrls"/>
</dbReference>
<name>A0A1P8JV28_9BURK</name>
<organism evidence="3 4">
    <name type="scientific">Rhodoferax koreensis</name>
    <dbReference type="NCBI Taxonomy" id="1842727"/>
    <lineage>
        <taxon>Bacteria</taxon>
        <taxon>Pseudomonadati</taxon>
        <taxon>Pseudomonadota</taxon>
        <taxon>Betaproteobacteria</taxon>
        <taxon>Burkholderiales</taxon>
        <taxon>Comamonadaceae</taxon>
        <taxon>Rhodoferax</taxon>
    </lineage>
</organism>
<dbReference type="Gene3D" id="3.40.50.850">
    <property type="entry name" value="Isochorismatase-like"/>
    <property type="match status" value="1"/>
</dbReference>
<dbReference type="AlphaFoldDB" id="A0A1P8JV28"/>
<keyword evidence="4" id="KW-1185">Reference proteome</keyword>
<dbReference type="RefSeq" id="WP_076199261.1">
    <property type="nucleotide sequence ID" value="NZ_CP019236.1"/>
</dbReference>
<dbReference type="InterPro" id="IPR036380">
    <property type="entry name" value="Isochorismatase-like_sf"/>
</dbReference>
<accession>A0A1P8JV28</accession>
<proteinExistence type="predicted"/>
<reference evidence="3 4" key="1">
    <citation type="submission" date="2017-01" db="EMBL/GenBank/DDBJ databases">
        <authorList>
            <person name="Mah S.A."/>
            <person name="Swanson W.J."/>
            <person name="Moy G.W."/>
            <person name="Vacquier V.D."/>
        </authorList>
    </citation>
    <scope>NUCLEOTIDE SEQUENCE [LARGE SCALE GENOMIC DNA]</scope>
    <source>
        <strain evidence="3 4">DCY110</strain>
    </source>
</reference>